<gene>
    <name evidence="1" type="ORF">MGWOODY_Smn3564</name>
</gene>
<sequence length="61" mass="6987">MILLTIEAPGRRASLYRLSSAAANRLGRWNSGLRWPVDVDTRERATAWLTKLRRLPGRPSR</sequence>
<accession>A0A160TGA7</accession>
<dbReference type="EMBL" id="CZQE01000016">
    <property type="protein sequence ID" value="CUS43193.1"/>
    <property type="molecule type" value="Genomic_DNA"/>
</dbReference>
<protein>
    <submittedName>
        <fullName evidence="1">Uncharacterized protein</fullName>
    </submittedName>
</protein>
<evidence type="ECO:0000313" key="1">
    <source>
        <dbReference type="EMBL" id="CUS43193.1"/>
    </source>
</evidence>
<name>A0A160TGA7_9ZZZZ</name>
<proteinExistence type="predicted"/>
<organism evidence="1">
    <name type="scientific">hydrothermal vent metagenome</name>
    <dbReference type="NCBI Taxonomy" id="652676"/>
    <lineage>
        <taxon>unclassified sequences</taxon>
        <taxon>metagenomes</taxon>
        <taxon>ecological metagenomes</taxon>
    </lineage>
</organism>
<dbReference type="AlphaFoldDB" id="A0A160TGA7"/>
<reference evidence="1" key="1">
    <citation type="submission" date="2015-10" db="EMBL/GenBank/DDBJ databases">
        <authorList>
            <person name="Gilbert D.G."/>
        </authorList>
    </citation>
    <scope>NUCLEOTIDE SEQUENCE</scope>
</reference>